<dbReference type="AlphaFoldDB" id="A0A2J6S2F5"/>
<evidence type="ECO:0000256" key="2">
    <source>
        <dbReference type="ARBA" id="ARBA00022723"/>
    </source>
</evidence>
<feature type="domain" description="CENP-V/GFA" evidence="4">
    <location>
        <begin position="147"/>
        <end position="264"/>
    </location>
</feature>
<comment type="similarity">
    <text evidence="1">Belongs to the Gfa family.</text>
</comment>
<dbReference type="SUPFAM" id="SSF51316">
    <property type="entry name" value="Mss4-like"/>
    <property type="match status" value="2"/>
</dbReference>
<organism evidence="5 6">
    <name type="scientific">Hyaloscypha variabilis (strain UAMH 11265 / GT02V1 / F)</name>
    <name type="common">Meliniomyces variabilis</name>
    <dbReference type="NCBI Taxonomy" id="1149755"/>
    <lineage>
        <taxon>Eukaryota</taxon>
        <taxon>Fungi</taxon>
        <taxon>Dikarya</taxon>
        <taxon>Ascomycota</taxon>
        <taxon>Pezizomycotina</taxon>
        <taxon>Leotiomycetes</taxon>
        <taxon>Helotiales</taxon>
        <taxon>Hyaloscyphaceae</taxon>
        <taxon>Hyaloscypha</taxon>
        <taxon>Hyaloscypha variabilis</taxon>
    </lineage>
</organism>
<keyword evidence="3" id="KW-0862">Zinc</keyword>
<dbReference type="EMBL" id="KZ613940">
    <property type="protein sequence ID" value="PMD44953.1"/>
    <property type="molecule type" value="Genomic_DNA"/>
</dbReference>
<evidence type="ECO:0000313" key="6">
    <source>
        <dbReference type="Proteomes" id="UP000235786"/>
    </source>
</evidence>
<feature type="domain" description="CENP-V/GFA" evidence="4">
    <location>
        <begin position="6"/>
        <end position="128"/>
    </location>
</feature>
<gene>
    <name evidence="5" type="ORF">L207DRAFT_629490</name>
</gene>
<dbReference type="PANTHER" id="PTHR28620:SF1">
    <property type="entry name" value="CENP-V_GFA DOMAIN-CONTAINING PROTEIN"/>
    <property type="match status" value="1"/>
</dbReference>
<dbReference type="PROSITE" id="PS51891">
    <property type="entry name" value="CENP_V_GFA"/>
    <property type="match status" value="2"/>
</dbReference>
<dbReference type="Proteomes" id="UP000235786">
    <property type="component" value="Unassembled WGS sequence"/>
</dbReference>
<dbReference type="PANTHER" id="PTHR28620">
    <property type="entry name" value="CENTROMERE PROTEIN V"/>
    <property type="match status" value="1"/>
</dbReference>
<dbReference type="Gene3D" id="2.170.150.70">
    <property type="match status" value="2"/>
</dbReference>
<accession>A0A2J6S2F5</accession>
<evidence type="ECO:0000313" key="5">
    <source>
        <dbReference type="EMBL" id="PMD44953.1"/>
    </source>
</evidence>
<dbReference type="InterPro" id="IPR006913">
    <property type="entry name" value="CENP-V/GFA"/>
</dbReference>
<dbReference type="InterPro" id="IPR052355">
    <property type="entry name" value="CENP-V-like"/>
</dbReference>
<keyword evidence="6" id="KW-1185">Reference proteome</keyword>
<sequence>MALQTYPGNCHCGAFRFVITCPPITSAKECNCSLCSKKRYLWIDVPVTKFAVVRGVEEELTGYSFGVKKTVHKFCPICGTGILMRRLHEAESKEGEEEVRINARTLLDIDPFQLKTEKINNLASEPAYTPPTFQGDLPAGDEGMKLYAGGCHCGAVTVAVKSKPLPEAEVREDNCSICRRNGNTAIYPTRPFIRLAGPENTTMYRFGKSYVGHPFCKTCGVQVYMHVFGPEVRESWSEEMRKMVREKCEIVPVRVAVLEGVEWSELKVERSDEGTEGYVLGP</sequence>
<reference evidence="5 6" key="1">
    <citation type="submission" date="2016-04" db="EMBL/GenBank/DDBJ databases">
        <title>A degradative enzymes factory behind the ericoid mycorrhizal symbiosis.</title>
        <authorList>
            <consortium name="DOE Joint Genome Institute"/>
            <person name="Martino E."/>
            <person name="Morin E."/>
            <person name="Grelet G."/>
            <person name="Kuo A."/>
            <person name="Kohler A."/>
            <person name="Daghino S."/>
            <person name="Barry K."/>
            <person name="Choi C."/>
            <person name="Cichocki N."/>
            <person name="Clum A."/>
            <person name="Copeland A."/>
            <person name="Hainaut M."/>
            <person name="Haridas S."/>
            <person name="Labutti K."/>
            <person name="Lindquist E."/>
            <person name="Lipzen A."/>
            <person name="Khouja H.-R."/>
            <person name="Murat C."/>
            <person name="Ohm R."/>
            <person name="Olson A."/>
            <person name="Spatafora J."/>
            <person name="Veneault-Fourrey C."/>
            <person name="Henrissat B."/>
            <person name="Grigoriev I."/>
            <person name="Martin F."/>
            <person name="Perotto S."/>
        </authorList>
    </citation>
    <scope>NUCLEOTIDE SEQUENCE [LARGE SCALE GENOMIC DNA]</scope>
    <source>
        <strain evidence="5 6">F</strain>
    </source>
</reference>
<dbReference type="GO" id="GO:0046872">
    <property type="term" value="F:metal ion binding"/>
    <property type="evidence" value="ECO:0007669"/>
    <property type="project" value="UniProtKB-KW"/>
</dbReference>
<dbReference type="GO" id="GO:0016846">
    <property type="term" value="F:carbon-sulfur lyase activity"/>
    <property type="evidence" value="ECO:0007669"/>
    <property type="project" value="InterPro"/>
</dbReference>
<proteinExistence type="inferred from homology"/>
<evidence type="ECO:0000259" key="4">
    <source>
        <dbReference type="PROSITE" id="PS51891"/>
    </source>
</evidence>
<keyword evidence="2" id="KW-0479">Metal-binding</keyword>
<name>A0A2J6S2F5_HYAVF</name>
<dbReference type="Pfam" id="PF04828">
    <property type="entry name" value="GFA"/>
    <property type="match status" value="2"/>
</dbReference>
<evidence type="ECO:0000256" key="3">
    <source>
        <dbReference type="ARBA" id="ARBA00022833"/>
    </source>
</evidence>
<dbReference type="InterPro" id="IPR011057">
    <property type="entry name" value="Mss4-like_sf"/>
</dbReference>
<protein>
    <recommendedName>
        <fullName evidence="4">CENP-V/GFA domain-containing protein</fullName>
    </recommendedName>
</protein>
<evidence type="ECO:0000256" key="1">
    <source>
        <dbReference type="ARBA" id="ARBA00005495"/>
    </source>
</evidence>
<dbReference type="OrthoDB" id="2993351at2759"/>